<feature type="repeat" description="ANK" evidence="1">
    <location>
        <begin position="85"/>
        <end position="117"/>
    </location>
</feature>
<dbReference type="PANTHER" id="PTHR47765">
    <property type="entry name" value="3'-5' EXONUCLEASE DOMAIN-CONTAINING PROTEIN"/>
    <property type="match status" value="1"/>
</dbReference>
<dbReference type="PANTHER" id="PTHR47765:SF2">
    <property type="entry name" value="EXONUCLEASE MUT-7 HOMOLOG"/>
    <property type="match status" value="1"/>
</dbReference>
<dbReference type="SMART" id="SM00474">
    <property type="entry name" value="35EXOc"/>
    <property type="match status" value="1"/>
</dbReference>
<sequence length="877" mass="97275">MPQLRSEDEAWRLRQLCSRKGTPAEEVVAFISGIPEERRANAVQQGNSNGKTPLHYAAQLRPNDGAYLCSQLLSAAAQLDATTRRGHTPLLFAAGRGHQEVVRFLLSARANPRIIAASGEAPWNCASPHLDPETRRLLTAAEASDARTLIDYRLSADALQAQAEYERASLACRARRVEDGHTAGSAEDGGAGAEGEVSLARAILHSLDAEPSESVAVTAAVVAAAVEDKFALRTALRMLFAQEEVAKVLLPLLTACREEQLLGELQKRSRRVRNAAATRIVTALFIEIRNTGAAKKVSVTELVNASLPDIVLTMEVLYAHGVSAETKQHFRQWWERATTLAREGKKYFGELAWAIVGHQQNQGRQRQFALCRDWVLLLRWAALLGPEKLEEVLEMAAKVGRGALLAEILEDMAFPEDIKTRLQEFLEQHNLSFSLKPKLCGELGHHRSRPSPDLPLYEVTQEVLWVDRAEELQRIQQTLESHVAVQAASAQSGRALQVGVDSEWGSQPEAGPSVVQLAISGTIWVIDALAIPSQLSSLLLWLNSQPKIQLLGFHFSSDAERLQRLAAADWTQVRDLQREARCHARVLFQNGHMPGLRRLCEVYLGKLLDKSLQCSNWDQRPLSAEQIRYAGSDAAVLLDIAEAMDAEQEETKERIVLADTSLERLSEGPWKGVTCILLPVPEALHTNPELASPALFDLVVAAEPMGYVDLSEYSSALRPFIRRRAKEDERKLDQVQLLCVERRERLEDARDELYSAGYYLADHDEARPQLRSAVLQAGHDVSLLALPSAEKEQRKAKEQREAQERKAQREAVEVAQAEQEEEEMVQKTVLQTTLFDPVLMTPEERVLPVAYEVGKPSAELLLVWLPGNTEASHSEGG</sequence>
<keyword evidence="4" id="KW-0378">Hydrolase</keyword>
<dbReference type="Gene3D" id="1.25.40.20">
    <property type="entry name" value="Ankyrin repeat-containing domain"/>
    <property type="match status" value="1"/>
</dbReference>
<feature type="compositionally biased region" description="Basic and acidic residues" evidence="2">
    <location>
        <begin position="789"/>
        <end position="812"/>
    </location>
</feature>
<feature type="domain" description="3'-5' exonuclease" evidence="3">
    <location>
        <begin position="476"/>
        <end position="649"/>
    </location>
</feature>
<dbReference type="InterPro" id="IPR052408">
    <property type="entry name" value="Exonuclease_MUT-7-like"/>
</dbReference>
<organism evidence="4 5">
    <name type="scientific">Durusdinium trenchii</name>
    <dbReference type="NCBI Taxonomy" id="1381693"/>
    <lineage>
        <taxon>Eukaryota</taxon>
        <taxon>Sar</taxon>
        <taxon>Alveolata</taxon>
        <taxon>Dinophyceae</taxon>
        <taxon>Suessiales</taxon>
        <taxon>Symbiodiniaceae</taxon>
        <taxon>Durusdinium</taxon>
    </lineage>
</organism>
<dbReference type="InterPro" id="IPR036397">
    <property type="entry name" value="RNaseH_sf"/>
</dbReference>
<evidence type="ECO:0000313" key="5">
    <source>
        <dbReference type="Proteomes" id="UP001642464"/>
    </source>
</evidence>
<evidence type="ECO:0000256" key="1">
    <source>
        <dbReference type="PROSITE-ProRule" id="PRU00023"/>
    </source>
</evidence>
<keyword evidence="5" id="KW-1185">Reference proteome</keyword>
<dbReference type="GO" id="GO:0004527">
    <property type="term" value="F:exonuclease activity"/>
    <property type="evidence" value="ECO:0007669"/>
    <property type="project" value="UniProtKB-KW"/>
</dbReference>
<feature type="repeat" description="ANK" evidence="1">
    <location>
        <begin position="49"/>
        <end position="84"/>
    </location>
</feature>
<dbReference type="Gene3D" id="3.30.420.10">
    <property type="entry name" value="Ribonuclease H-like superfamily/Ribonuclease H"/>
    <property type="match status" value="1"/>
</dbReference>
<gene>
    <name evidence="4" type="ORF">SCF082_LOCUS17042</name>
</gene>
<reference evidence="4 5" key="1">
    <citation type="submission" date="2024-02" db="EMBL/GenBank/DDBJ databases">
        <authorList>
            <person name="Chen Y."/>
            <person name="Shah S."/>
            <person name="Dougan E. K."/>
            <person name="Thang M."/>
            <person name="Chan C."/>
        </authorList>
    </citation>
    <scope>NUCLEOTIDE SEQUENCE [LARGE SCALE GENOMIC DNA]</scope>
</reference>
<dbReference type="SUPFAM" id="SSF53098">
    <property type="entry name" value="Ribonuclease H-like"/>
    <property type="match status" value="1"/>
</dbReference>
<dbReference type="EMBL" id="CAXAMM010011115">
    <property type="protein sequence ID" value="CAK9025339.1"/>
    <property type="molecule type" value="Genomic_DNA"/>
</dbReference>
<accession>A0ABP0KFN8</accession>
<comment type="caution">
    <text evidence="4">The sequence shown here is derived from an EMBL/GenBank/DDBJ whole genome shotgun (WGS) entry which is preliminary data.</text>
</comment>
<proteinExistence type="predicted"/>
<dbReference type="InterPro" id="IPR036770">
    <property type="entry name" value="Ankyrin_rpt-contain_sf"/>
</dbReference>
<keyword evidence="1" id="KW-0040">ANK repeat</keyword>
<dbReference type="InterPro" id="IPR012337">
    <property type="entry name" value="RNaseH-like_sf"/>
</dbReference>
<evidence type="ECO:0000313" key="4">
    <source>
        <dbReference type="EMBL" id="CAK9025339.1"/>
    </source>
</evidence>
<evidence type="ECO:0000259" key="3">
    <source>
        <dbReference type="SMART" id="SM00474"/>
    </source>
</evidence>
<protein>
    <submittedName>
        <fullName evidence="4">Exonuclease mut-7 homolog (Exonuclease 3'-5' domain-containing protein 3)</fullName>
    </submittedName>
</protein>
<feature type="region of interest" description="Disordered" evidence="2">
    <location>
        <begin position="788"/>
        <end position="822"/>
    </location>
</feature>
<dbReference type="Pfam" id="PF01612">
    <property type="entry name" value="DNA_pol_A_exo1"/>
    <property type="match status" value="1"/>
</dbReference>
<name>A0ABP0KFN8_9DINO</name>
<dbReference type="Proteomes" id="UP001642464">
    <property type="component" value="Unassembled WGS sequence"/>
</dbReference>
<dbReference type="InterPro" id="IPR002110">
    <property type="entry name" value="Ankyrin_rpt"/>
</dbReference>
<dbReference type="SMART" id="SM00248">
    <property type="entry name" value="ANK"/>
    <property type="match status" value="2"/>
</dbReference>
<dbReference type="InterPro" id="IPR002562">
    <property type="entry name" value="3'-5'_exonuclease_dom"/>
</dbReference>
<keyword evidence="4" id="KW-0269">Exonuclease</keyword>
<dbReference type="Pfam" id="PF12796">
    <property type="entry name" value="Ank_2"/>
    <property type="match status" value="1"/>
</dbReference>
<dbReference type="PROSITE" id="PS50297">
    <property type="entry name" value="ANK_REP_REGION"/>
    <property type="match status" value="1"/>
</dbReference>
<evidence type="ECO:0000256" key="2">
    <source>
        <dbReference type="SAM" id="MobiDB-lite"/>
    </source>
</evidence>
<dbReference type="SUPFAM" id="SSF48403">
    <property type="entry name" value="Ankyrin repeat"/>
    <property type="match status" value="1"/>
</dbReference>
<dbReference type="PROSITE" id="PS50088">
    <property type="entry name" value="ANK_REPEAT"/>
    <property type="match status" value="2"/>
</dbReference>
<keyword evidence="4" id="KW-0540">Nuclease</keyword>